<organism evidence="2 3">
    <name type="scientific">Polynucleobacter asymbioticus</name>
    <dbReference type="NCBI Taxonomy" id="576611"/>
    <lineage>
        <taxon>Bacteria</taxon>
        <taxon>Pseudomonadati</taxon>
        <taxon>Pseudomonadota</taxon>
        <taxon>Betaproteobacteria</taxon>
        <taxon>Burkholderiales</taxon>
        <taxon>Burkholderiaceae</taxon>
        <taxon>Polynucleobacter</taxon>
    </lineage>
</organism>
<dbReference type="SUPFAM" id="SSF82199">
    <property type="entry name" value="SET domain"/>
    <property type="match status" value="1"/>
</dbReference>
<sequence>MNQLIESEVMTSSLQALTEKNIQILEKEMLKHEQADCPVVHRFGPNLYIREVTIDAGVFSIGHYQKTEHLNIMISGRVTMFHEDGSRTELIAPQVFVSQPGRKIGYIHEKMVWQNVYSTSETDIEKLEELYLDKSGTWDQHQNDKTLFIRSDHLEDVEDYHLAIAEFGFDHQTVRQQTENTADQIPMPYGNYKMQIADSVIDGKGVFATGNIESGEVIAPALLEAQRTPVGRYTNHSKTPNAMMVLKGNNNADLVAIKPIKGCQGGNLGEEITVNYRQVLGLSLRRIECQE</sequence>
<dbReference type="Gene3D" id="2.170.270.10">
    <property type="entry name" value="SET domain"/>
    <property type="match status" value="1"/>
</dbReference>
<dbReference type="InterPro" id="IPR001214">
    <property type="entry name" value="SET_dom"/>
</dbReference>
<dbReference type="InterPro" id="IPR046341">
    <property type="entry name" value="SET_dom_sf"/>
</dbReference>
<feature type="domain" description="SET" evidence="1">
    <location>
        <begin position="192"/>
        <end position="277"/>
    </location>
</feature>
<evidence type="ECO:0000259" key="1">
    <source>
        <dbReference type="PROSITE" id="PS50280"/>
    </source>
</evidence>
<proteinExistence type="predicted"/>
<dbReference type="CDD" id="cd08161">
    <property type="entry name" value="SET"/>
    <property type="match status" value="1"/>
</dbReference>
<dbReference type="EMBL" id="CP015017">
    <property type="protein sequence ID" value="APC01315.1"/>
    <property type="molecule type" value="Genomic_DNA"/>
</dbReference>
<evidence type="ECO:0000313" key="2">
    <source>
        <dbReference type="EMBL" id="APC01315.1"/>
    </source>
</evidence>
<dbReference type="InterPro" id="IPR011051">
    <property type="entry name" value="RmlC_Cupin_sf"/>
</dbReference>
<protein>
    <recommendedName>
        <fullName evidence="1">SET domain-containing protein</fullName>
    </recommendedName>
</protein>
<dbReference type="PROSITE" id="PS50280">
    <property type="entry name" value="SET"/>
    <property type="match status" value="1"/>
</dbReference>
<dbReference type="RefSeq" id="WP_071539320.1">
    <property type="nucleotide sequence ID" value="NZ_CP015016.1"/>
</dbReference>
<dbReference type="AlphaFoldDB" id="A0AAC9NGE0"/>
<dbReference type="SUPFAM" id="SSF51182">
    <property type="entry name" value="RmlC-like cupins"/>
    <property type="match status" value="1"/>
</dbReference>
<dbReference type="SMART" id="SM00317">
    <property type="entry name" value="SET"/>
    <property type="match status" value="1"/>
</dbReference>
<evidence type="ECO:0000313" key="3">
    <source>
        <dbReference type="Proteomes" id="UP000182060"/>
    </source>
</evidence>
<gene>
    <name evidence="2" type="ORF">AOC25_06675</name>
</gene>
<reference evidence="2" key="1">
    <citation type="journal article" date="2017" name="Appl. Environ. Microbiol.">
        <title>Microdiversification of a pelagic Polynucleobacter species is mainly driven by acquisition of genomic islands from a partially interspecific gene pool.</title>
        <authorList>
            <person name="Hoetzinger M."/>
            <person name="Hahn M.W."/>
            <person name="Jezberova J."/>
            <person name="Schmidt J."/>
            <person name="Koll U."/>
        </authorList>
    </citation>
    <scope>NUCLEOTIDE SEQUENCE</scope>
    <source>
        <strain evidence="2">MWH-RechtKol4</strain>
    </source>
</reference>
<name>A0AAC9NGE0_9BURK</name>
<dbReference type="Proteomes" id="UP000182060">
    <property type="component" value="Chromosome"/>
</dbReference>
<accession>A0AAC9NGE0</accession>